<accession>A0A9P4U4H0</accession>
<dbReference type="PANTHER" id="PTHR33927">
    <property type="entry name" value="TRANSMEMBRANE PROTEIN"/>
    <property type="match status" value="1"/>
</dbReference>
<feature type="transmembrane region" description="Helical" evidence="1">
    <location>
        <begin position="243"/>
        <end position="261"/>
    </location>
</feature>
<feature type="transmembrane region" description="Helical" evidence="1">
    <location>
        <begin position="202"/>
        <end position="223"/>
    </location>
</feature>
<evidence type="ECO:0000256" key="1">
    <source>
        <dbReference type="SAM" id="Phobius"/>
    </source>
</evidence>
<dbReference type="Proteomes" id="UP000800235">
    <property type="component" value="Unassembled WGS sequence"/>
</dbReference>
<dbReference type="AlphaFoldDB" id="A0A9P4U4H0"/>
<feature type="transmembrane region" description="Helical" evidence="1">
    <location>
        <begin position="135"/>
        <end position="158"/>
    </location>
</feature>
<keyword evidence="3" id="KW-1185">Reference proteome</keyword>
<proteinExistence type="predicted"/>
<gene>
    <name evidence="2" type="ORF">EJ08DRAFT_579823</name>
</gene>
<comment type="caution">
    <text evidence="2">The sequence shown here is derived from an EMBL/GenBank/DDBJ whole genome shotgun (WGS) entry which is preliminary data.</text>
</comment>
<keyword evidence="1" id="KW-0472">Membrane</keyword>
<feature type="transmembrane region" description="Helical" evidence="1">
    <location>
        <begin position="170"/>
        <end position="190"/>
    </location>
</feature>
<keyword evidence="1" id="KW-1133">Transmembrane helix</keyword>
<feature type="transmembrane region" description="Helical" evidence="1">
    <location>
        <begin position="56"/>
        <end position="74"/>
    </location>
</feature>
<keyword evidence="1" id="KW-0812">Transmembrane</keyword>
<protein>
    <recommendedName>
        <fullName evidence="4">Integral membrane protein TmpA</fullName>
    </recommendedName>
</protein>
<evidence type="ECO:0000313" key="2">
    <source>
        <dbReference type="EMBL" id="KAF2435967.1"/>
    </source>
</evidence>
<evidence type="ECO:0008006" key="4">
    <source>
        <dbReference type="Google" id="ProtNLM"/>
    </source>
</evidence>
<sequence length="467" mass="53031">MANPKPLHTVNSHRASISISSIDTDTTLHTLNLPEQHHRDAIRNFRYTKFNVYRRLFSVVFIANIIPLLVMLARFTSMENISLVDLSTAASANFFVAIMIRQDYVVNILFRTFWHIPHTTPLRIRRMVAKVYQNGGIHSGAVVAGTFWYIFLTAMITLNFAERALESVSVLALSYILLVLLLAIIFFAYPRFRFRSHNAFELSHRWAGWAAIAIFWAELVLLISERGKTQNLSFRYLLIRQPTFWFLVAITVHLILPWLRLRKWHFHPEQLSNHALRLNFDKTVSPLSAIAISESPLHEWHAFATFPKNGGGGSMIISSAGDWTKRTVLAPRTRYWIKGVPKTGVLSMAFVFKRVVIVTSGSGIGPCLSFLLEPSRKTLCRVLWSTPSPLKTYGHDICDAVRRVDPEAVVIDTRESGRPDMVALTYNLFVEFGAEAVFCISNPVLTRKIVFAMESRGVPAFGPIWDS</sequence>
<organism evidence="2 3">
    <name type="scientific">Tothia fuscella</name>
    <dbReference type="NCBI Taxonomy" id="1048955"/>
    <lineage>
        <taxon>Eukaryota</taxon>
        <taxon>Fungi</taxon>
        <taxon>Dikarya</taxon>
        <taxon>Ascomycota</taxon>
        <taxon>Pezizomycotina</taxon>
        <taxon>Dothideomycetes</taxon>
        <taxon>Pleosporomycetidae</taxon>
        <taxon>Venturiales</taxon>
        <taxon>Cylindrosympodiaceae</taxon>
        <taxon>Tothia</taxon>
    </lineage>
</organism>
<dbReference type="PANTHER" id="PTHR33927:SF5">
    <property type="entry name" value="ENZYME, PUTATIVE (AFU_ORTHOLOGUE AFUA_8G01222)-RELATED"/>
    <property type="match status" value="1"/>
</dbReference>
<dbReference type="InterPro" id="IPR052979">
    <property type="entry name" value="Adenylate-forming_domain"/>
</dbReference>
<name>A0A9P4U4H0_9PEZI</name>
<dbReference type="EMBL" id="MU007012">
    <property type="protein sequence ID" value="KAF2435967.1"/>
    <property type="molecule type" value="Genomic_DNA"/>
</dbReference>
<evidence type="ECO:0000313" key="3">
    <source>
        <dbReference type="Proteomes" id="UP000800235"/>
    </source>
</evidence>
<reference evidence="2" key="1">
    <citation type="journal article" date="2020" name="Stud. Mycol.">
        <title>101 Dothideomycetes genomes: a test case for predicting lifestyles and emergence of pathogens.</title>
        <authorList>
            <person name="Haridas S."/>
            <person name="Albert R."/>
            <person name="Binder M."/>
            <person name="Bloem J."/>
            <person name="Labutti K."/>
            <person name="Salamov A."/>
            <person name="Andreopoulos B."/>
            <person name="Baker S."/>
            <person name="Barry K."/>
            <person name="Bills G."/>
            <person name="Bluhm B."/>
            <person name="Cannon C."/>
            <person name="Castanera R."/>
            <person name="Culley D."/>
            <person name="Daum C."/>
            <person name="Ezra D."/>
            <person name="Gonzalez J."/>
            <person name="Henrissat B."/>
            <person name="Kuo A."/>
            <person name="Liang C."/>
            <person name="Lipzen A."/>
            <person name="Lutzoni F."/>
            <person name="Magnuson J."/>
            <person name="Mondo S."/>
            <person name="Nolan M."/>
            <person name="Ohm R."/>
            <person name="Pangilinan J."/>
            <person name="Park H.-J."/>
            <person name="Ramirez L."/>
            <person name="Alfaro M."/>
            <person name="Sun H."/>
            <person name="Tritt A."/>
            <person name="Yoshinaga Y."/>
            <person name="Zwiers L.-H."/>
            <person name="Turgeon B."/>
            <person name="Goodwin S."/>
            <person name="Spatafora J."/>
            <person name="Crous P."/>
            <person name="Grigoriev I."/>
        </authorList>
    </citation>
    <scope>NUCLEOTIDE SEQUENCE</scope>
    <source>
        <strain evidence="2">CBS 130266</strain>
    </source>
</reference>
<dbReference type="OrthoDB" id="3142841at2759"/>